<comment type="caution">
    <text evidence="1">The sequence shown here is derived from an EMBL/GenBank/DDBJ whole genome shotgun (WGS) entry which is preliminary data.</text>
</comment>
<proteinExistence type="predicted"/>
<sequence>MTCSLVFATWETTMNEEQALAQVQELDDVISQLNAVRGEADGFQVDDYKDAGGALWAGEKRTSFTGALDAAKSDHARISDQIGQAIGDCKNKQRALAFSISPLEHPILSAQALAIAVS</sequence>
<protein>
    <recommendedName>
        <fullName evidence="3">WXG100 family type VII secretion target</fullName>
    </recommendedName>
</protein>
<evidence type="ECO:0000313" key="1">
    <source>
        <dbReference type="EMBL" id="PWJ59753.1"/>
    </source>
</evidence>
<name>A0ABX5LB37_9MICO</name>
<keyword evidence="2" id="KW-1185">Reference proteome</keyword>
<dbReference type="Proteomes" id="UP000245674">
    <property type="component" value="Unassembled WGS sequence"/>
</dbReference>
<reference evidence="1 2" key="1">
    <citation type="submission" date="2018-03" db="EMBL/GenBank/DDBJ databases">
        <title>Genomic Encyclopedia of Type Strains, Phase III (KMG-III): the genomes of soil and plant-associated and newly described type strains.</title>
        <authorList>
            <person name="Whitman W."/>
        </authorList>
    </citation>
    <scope>NUCLEOTIDE SEQUENCE [LARGE SCALE GENOMIC DNA]</scope>
    <source>
        <strain evidence="1 2">VKM Ac-1602</strain>
    </source>
</reference>
<accession>A0ABX5LB37</accession>
<evidence type="ECO:0008006" key="3">
    <source>
        <dbReference type="Google" id="ProtNLM"/>
    </source>
</evidence>
<gene>
    <name evidence="1" type="ORF">B0H03_1293</name>
</gene>
<dbReference type="EMBL" id="QGDV01000029">
    <property type="protein sequence ID" value="PWJ59753.1"/>
    <property type="molecule type" value="Genomic_DNA"/>
</dbReference>
<organism evidence="1 2">
    <name type="scientific">Rathayibacter iranicus NCPPB 2253 = VKM Ac-1602</name>
    <dbReference type="NCBI Taxonomy" id="1328868"/>
    <lineage>
        <taxon>Bacteria</taxon>
        <taxon>Bacillati</taxon>
        <taxon>Actinomycetota</taxon>
        <taxon>Actinomycetes</taxon>
        <taxon>Micrococcales</taxon>
        <taxon>Microbacteriaceae</taxon>
        <taxon>Rathayibacter</taxon>
    </lineage>
</organism>
<evidence type="ECO:0000313" key="2">
    <source>
        <dbReference type="Proteomes" id="UP000245674"/>
    </source>
</evidence>